<comment type="caution">
    <text evidence="1">The sequence shown here is derived from an EMBL/GenBank/DDBJ whole genome shotgun (WGS) entry which is preliminary data.</text>
</comment>
<keyword evidence="2" id="KW-1185">Reference proteome</keyword>
<name>A0A1J8QIN9_9AGAM</name>
<reference evidence="1 2" key="1">
    <citation type="submission" date="2016-03" db="EMBL/GenBank/DDBJ databases">
        <title>Comparative genomics of the ectomycorrhizal sister species Rhizopogon vinicolor and Rhizopogon vesiculosus (Basidiomycota: Boletales) reveals a divergence of the mating type B locus.</title>
        <authorList>
            <person name="Mujic A.B."/>
            <person name="Kuo A."/>
            <person name="Tritt A."/>
            <person name="Lipzen A."/>
            <person name="Chen C."/>
            <person name="Johnson J."/>
            <person name="Sharma A."/>
            <person name="Barry K."/>
            <person name="Grigoriev I.V."/>
            <person name="Spatafora J.W."/>
        </authorList>
    </citation>
    <scope>NUCLEOTIDE SEQUENCE [LARGE SCALE GENOMIC DNA]</scope>
    <source>
        <strain evidence="1 2">AM-OR11-056</strain>
    </source>
</reference>
<proteinExistence type="predicted"/>
<gene>
    <name evidence="1" type="ORF">AZE42_04398</name>
</gene>
<dbReference type="STRING" id="180088.A0A1J8QIN9"/>
<protein>
    <submittedName>
        <fullName evidence="1">Uncharacterized protein</fullName>
    </submittedName>
</protein>
<accession>A0A1J8QIN9</accession>
<dbReference type="OrthoDB" id="2685000at2759"/>
<evidence type="ECO:0000313" key="2">
    <source>
        <dbReference type="Proteomes" id="UP000183567"/>
    </source>
</evidence>
<sequence length="64" mass="7132">MRLFTSVLEDGLQVANRSMYIAAALVFWFFTLAEDPGNPIDDTAFTSDIVSYQKPFSLRRVAGA</sequence>
<dbReference type="EMBL" id="LVVM01004145">
    <property type="protein sequence ID" value="OJA13473.1"/>
    <property type="molecule type" value="Genomic_DNA"/>
</dbReference>
<dbReference type="AlphaFoldDB" id="A0A1J8QIN9"/>
<evidence type="ECO:0000313" key="1">
    <source>
        <dbReference type="EMBL" id="OJA13473.1"/>
    </source>
</evidence>
<organism evidence="1 2">
    <name type="scientific">Rhizopogon vesiculosus</name>
    <dbReference type="NCBI Taxonomy" id="180088"/>
    <lineage>
        <taxon>Eukaryota</taxon>
        <taxon>Fungi</taxon>
        <taxon>Dikarya</taxon>
        <taxon>Basidiomycota</taxon>
        <taxon>Agaricomycotina</taxon>
        <taxon>Agaricomycetes</taxon>
        <taxon>Agaricomycetidae</taxon>
        <taxon>Boletales</taxon>
        <taxon>Suillineae</taxon>
        <taxon>Rhizopogonaceae</taxon>
        <taxon>Rhizopogon</taxon>
    </lineage>
</organism>
<dbReference type="Proteomes" id="UP000183567">
    <property type="component" value="Unassembled WGS sequence"/>
</dbReference>